<organism evidence="1 2">
    <name type="scientific">Dysosmobacter segnis</name>
    <dbReference type="NCBI Taxonomy" id="2763042"/>
    <lineage>
        <taxon>Bacteria</taxon>
        <taxon>Bacillati</taxon>
        <taxon>Bacillota</taxon>
        <taxon>Clostridia</taxon>
        <taxon>Eubacteriales</taxon>
        <taxon>Oscillospiraceae</taxon>
        <taxon>Dysosmobacter</taxon>
    </lineage>
</organism>
<evidence type="ECO:0000313" key="2">
    <source>
        <dbReference type="Proteomes" id="UP000620327"/>
    </source>
</evidence>
<name>A0A923MEW5_9FIRM</name>
<dbReference type="Proteomes" id="UP000620327">
    <property type="component" value="Unassembled WGS sequence"/>
</dbReference>
<protein>
    <submittedName>
        <fullName evidence="1">Uncharacterized protein</fullName>
    </submittedName>
</protein>
<dbReference type="RefSeq" id="WP_187013789.1">
    <property type="nucleotide sequence ID" value="NZ_JACOQI010000002.1"/>
</dbReference>
<proteinExistence type="predicted"/>
<reference evidence="1" key="1">
    <citation type="submission" date="2020-08" db="EMBL/GenBank/DDBJ databases">
        <title>Genome public.</title>
        <authorList>
            <person name="Liu C."/>
            <person name="Sun Q."/>
        </authorList>
    </citation>
    <scope>NUCLEOTIDE SEQUENCE</scope>
    <source>
        <strain evidence="1">BX15</strain>
    </source>
</reference>
<gene>
    <name evidence="1" type="ORF">H8Z83_03745</name>
</gene>
<dbReference type="EMBL" id="JACOQI010000002">
    <property type="protein sequence ID" value="MBC5769437.1"/>
    <property type="molecule type" value="Genomic_DNA"/>
</dbReference>
<keyword evidence="2" id="KW-1185">Reference proteome</keyword>
<evidence type="ECO:0000313" key="1">
    <source>
        <dbReference type="EMBL" id="MBC5769437.1"/>
    </source>
</evidence>
<comment type="caution">
    <text evidence="1">The sequence shown here is derived from an EMBL/GenBank/DDBJ whole genome shotgun (WGS) entry which is preliminary data.</text>
</comment>
<accession>A0A923MEW5</accession>
<sequence>MSKMTWEVYEDNGGGLYMVILKDGNPVRIFENWEYGPKGVLVDAVKQLADDPTAYEGWDGDIADDYDTDTWVPGETVKNLYCELTDIQRCNTLIADNDGIYFARMGAAGHRAFGA</sequence>
<dbReference type="AlphaFoldDB" id="A0A923MEW5"/>